<keyword evidence="3" id="KW-1185">Reference proteome</keyword>
<evidence type="ECO:0000313" key="3">
    <source>
        <dbReference type="Proteomes" id="UP000335636"/>
    </source>
</evidence>
<dbReference type="Proteomes" id="UP000335636">
    <property type="component" value="Unassembled WGS sequence"/>
</dbReference>
<dbReference type="EMBL" id="CABDUW010000838">
    <property type="protein sequence ID" value="VTJ75925.1"/>
    <property type="molecule type" value="Genomic_DNA"/>
</dbReference>
<organism evidence="2 3">
    <name type="scientific">Marmota monax</name>
    <name type="common">Woodchuck</name>
    <dbReference type="NCBI Taxonomy" id="9995"/>
    <lineage>
        <taxon>Eukaryota</taxon>
        <taxon>Metazoa</taxon>
        <taxon>Chordata</taxon>
        <taxon>Craniata</taxon>
        <taxon>Vertebrata</taxon>
        <taxon>Euteleostomi</taxon>
        <taxon>Mammalia</taxon>
        <taxon>Eutheria</taxon>
        <taxon>Euarchontoglires</taxon>
        <taxon>Glires</taxon>
        <taxon>Rodentia</taxon>
        <taxon>Sciuromorpha</taxon>
        <taxon>Sciuridae</taxon>
        <taxon>Xerinae</taxon>
        <taxon>Marmotini</taxon>
        <taxon>Marmota</taxon>
    </lineage>
</organism>
<reference evidence="2" key="1">
    <citation type="submission" date="2019-04" db="EMBL/GenBank/DDBJ databases">
        <authorList>
            <person name="Alioto T."/>
            <person name="Alioto T."/>
        </authorList>
    </citation>
    <scope>NUCLEOTIDE SEQUENCE [LARGE SCALE GENOMIC DNA]</scope>
</reference>
<dbReference type="AlphaFoldDB" id="A0A5E4C296"/>
<protein>
    <submittedName>
        <fullName evidence="2">Uncharacterized protein</fullName>
    </submittedName>
</protein>
<accession>A0A5E4C296</accession>
<feature type="compositionally biased region" description="Basic and acidic residues" evidence="1">
    <location>
        <begin position="1"/>
        <end position="16"/>
    </location>
</feature>
<evidence type="ECO:0000313" key="2">
    <source>
        <dbReference type="EMBL" id="VTJ75925.1"/>
    </source>
</evidence>
<comment type="caution">
    <text evidence="2">The sequence shown here is derived from an EMBL/GenBank/DDBJ whole genome shotgun (WGS) entry which is preliminary data.</text>
</comment>
<sequence>SFGVHKAREDPGEHGRAPLAPASSWSPATLLTTLGSSAFTRSRGKGRIGVAAPNRPNFLARALGHARARSRGPRPLGRWWGGVGEELHLPGLGSRFRARLAAEKGRAESVLLETGNLGRG</sequence>
<feature type="non-terminal residue" evidence="2">
    <location>
        <position position="1"/>
    </location>
</feature>
<feature type="region of interest" description="Disordered" evidence="1">
    <location>
        <begin position="1"/>
        <end position="25"/>
    </location>
</feature>
<gene>
    <name evidence="2" type="ORF">MONAX_5E045870</name>
</gene>
<evidence type="ECO:0000256" key="1">
    <source>
        <dbReference type="SAM" id="MobiDB-lite"/>
    </source>
</evidence>
<name>A0A5E4C296_MARMO</name>
<proteinExistence type="predicted"/>